<evidence type="ECO:0000313" key="3">
    <source>
        <dbReference type="RefSeq" id="XP_022308712.1"/>
    </source>
</evidence>
<organism evidence="2 3">
    <name type="scientific">Crassostrea virginica</name>
    <name type="common">Eastern oyster</name>
    <dbReference type="NCBI Taxonomy" id="6565"/>
    <lineage>
        <taxon>Eukaryota</taxon>
        <taxon>Metazoa</taxon>
        <taxon>Spiralia</taxon>
        <taxon>Lophotrochozoa</taxon>
        <taxon>Mollusca</taxon>
        <taxon>Bivalvia</taxon>
        <taxon>Autobranchia</taxon>
        <taxon>Pteriomorphia</taxon>
        <taxon>Ostreida</taxon>
        <taxon>Ostreoidea</taxon>
        <taxon>Ostreidae</taxon>
        <taxon>Crassostrea</taxon>
    </lineage>
</organism>
<dbReference type="Proteomes" id="UP000694844">
    <property type="component" value="Chromosome 9"/>
</dbReference>
<gene>
    <name evidence="3" type="primary">LOC111114618</name>
</gene>
<feature type="signal peptide" evidence="1">
    <location>
        <begin position="1"/>
        <end position="26"/>
    </location>
</feature>
<protein>
    <submittedName>
        <fullName evidence="3">Uncharacterized protein LOC111114618</fullName>
    </submittedName>
</protein>
<evidence type="ECO:0000313" key="2">
    <source>
        <dbReference type="Proteomes" id="UP000694844"/>
    </source>
</evidence>
<dbReference type="AlphaFoldDB" id="A0A8B8BZ91"/>
<keyword evidence="2" id="KW-1185">Reference proteome</keyword>
<name>A0A8B8BZ91_CRAVI</name>
<dbReference type="RefSeq" id="XP_022308712.1">
    <property type="nucleotide sequence ID" value="XM_022453004.1"/>
</dbReference>
<reference evidence="3" key="1">
    <citation type="submission" date="2025-08" db="UniProtKB">
        <authorList>
            <consortium name="RefSeq"/>
        </authorList>
    </citation>
    <scope>IDENTIFICATION</scope>
    <source>
        <tissue evidence="3">Whole sample</tissue>
    </source>
</reference>
<feature type="chain" id="PRO_5034828200" evidence="1">
    <location>
        <begin position="27"/>
        <end position="194"/>
    </location>
</feature>
<proteinExistence type="predicted"/>
<accession>A0A8B8BZ91</accession>
<dbReference type="OrthoDB" id="6185509at2759"/>
<sequence>MYARTKNTGILMVIVASQMLLPQSTASKFPPGAYRDPEIFQPDASFCPGNGMVSFRDGPPLLTPSCVPAHGPVQCHLQTIRTGRRPIGSICRNKGYLSGWTRVSQEGRTFIKCCSSLEYTYSNSKCVNRLRTEQILSSNLPPYFFPVGGTPLRGRPGFTVRYCVFVRRPILGTISNQVLPLKKNTRTISSSLLK</sequence>
<dbReference type="GeneID" id="111114618"/>
<keyword evidence="1" id="KW-0732">Signal</keyword>
<evidence type="ECO:0000256" key="1">
    <source>
        <dbReference type="SAM" id="SignalP"/>
    </source>
</evidence>
<dbReference type="KEGG" id="cvn:111114618"/>